<dbReference type="Pfam" id="PF07707">
    <property type="entry name" value="BACK"/>
    <property type="match status" value="1"/>
</dbReference>
<keyword evidence="3" id="KW-0963">Cytoplasm</keyword>
<dbReference type="PROSITE" id="PS50097">
    <property type="entry name" value="BTB"/>
    <property type="match status" value="1"/>
</dbReference>
<evidence type="ECO:0000256" key="1">
    <source>
        <dbReference type="ARBA" id="ARBA00004496"/>
    </source>
</evidence>
<accession>A0A914YW42</accession>
<dbReference type="Proteomes" id="UP000887577">
    <property type="component" value="Unplaced"/>
</dbReference>
<name>A0A914YW42_9BILA</name>
<dbReference type="InterPro" id="IPR011705">
    <property type="entry name" value="BACK"/>
</dbReference>
<dbReference type="Pfam" id="PF08005">
    <property type="entry name" value="PHR"/>
    <property type="match status" value="1"/>
</dbReference>
<reference evidence="7" key="1">
    <citation type="submission" date="2022-11" db="UniProtKB">
        <authorList>
            <consortium name="WormBaseParasite"/>
        </authorList>
    </citation>
    <scope>IDENTIFICATION</scope>
</reference>
<sequence>MDEEEVDAETSRLPENQLQISRNNEATFNCNIGHSELHYTAQKLAERVAEVEKTGTITSKKSRFSPYFNIPLNREGSPKSSQKLPDFDKLGNLPLGRTLALQQVYTNIAASKDEALQDDSQQWQDRCFTQAEKIQHLFESQDNSDVTFHVGEEKEEITAHRFILILSSPVFEAMFRSNWTEALTQNAIEIPDIEPLAFRRLLRFAYTDSAILDNETVMPILYAARKYQIKVLEFLCIEYLGDNLTPANTFFLLDQAKNFDIPVLIEMCLEQIDHYTTDYFSSDGFLEVSYESLCCIIKRDTLRIRELALFQCVLRWLNAECERRGIDATTSNKREILGHALYSIRFPLISVEEFADVVAASQLLEDKDCVNLFRYFATKKNKLDIPFSFQRRDGEEIVINRFQRIESRWGYNGTPDRVKFQVDAPICLKGFGLFGSMSKTINYSVTMEVSNSNSGAVIAKAKRELQTDGTSEIFRVFFDDPAQIHIMAQKVFEEL</sequence>
<evidence type="ECO:0000313" key="7">
    <source>
        <dbReference type="WBParaSite" id="PSU_v2.g3872.t1"/>
    </source>
</evidence>
<dbReference type="Gene3D" id="1.25.40.420">
    <property type="match status" value="1"/>
</dbReference>
<dbReference type="WBParaSite" id="PSU_v2.g3872.t1">
    <property type="protein sequence ID" value="PSU_v2.g3872.t1"/>
    <property type="gene ID" value="PSU_v2.g3872"/>
</dbReference>
<dbReference type="SUPFAM" id="SSF54695">
    <property type="entry name" value="POZ domain"/>
    <property type="match status" value="1"/>
</dbReference>
<comment type="subcellular location">
    <subcellularLocation>
        <location evidence="1">Cytoplasm</location>
    </subcellularLocation>
</comment>
<keyword evidence="6" id="KW-1185">Reference proteome</keyword>
<dbReference type="Gene3D" id="2.60.120.820">
    <property type="entry name" value="PHR domain"/>
    <property type="match status" value="1"/>
</dbReference>
<organism evidence="6 7">
    <name type="scientific">Panagrolaimus superbus</name>
    <dbReference type="NCBI Taxonomy" id="310955"/>
    <lineage>
        <taxon>Eukaryota</taxon>
        <taxon>Metazoa</taxon>
        <taxon>Ecdysozoa</taxon>
        <taxon>Nematoda</taxon>
        <taxon>Chromadorea</taxon>
        <taxon>Rhabditida</taxon>
        <taxon>Tylenchina</taxon>
        <taxon>Panagrolaimomorpha</taxon>
        <taxon>Panagrolaimoidea</taxon>
        <taxon>Panagrolaimidae</taxon>
        <taxon>Panagrolaimus</taxon>
    </lineage>
</organism>
<comment type="pathway">
    <text evidence="2">Protein modification; protein ubiquitination.</text>
</comment>
<dbReference type="PANTHER" id="PTHR45774">
    <property type="entry name" value="BTB/POZ DOMAIN-CONTAINING"/>
    <property type="match status" value="1"/>
</dbReference>
<dbReference type="InterPro" id="IPR011333">
    <property type="entry name" value="SKP1/BTB/POZ_sf"/>
</dbReference>
<evidence type="ECO:0000313" key="6">
    <source>
        <dbReference type="Proteomes" id="UP000887577"/>
    </source>
</evidence>
<evidence type="ECO:0000256" key="2">
    <source>
        <dbReference type="ARBA" id="ARBA00004906"/>
    </source>
</evidence>
<dbReference type="SMART" id="SM00875">
    <property type="entry name" value="BACK"/>
    <property type="match status" value="1"/>
</dbReference>
<dbReference type="GO" id="GO:0005829">
    <property type="term" value="C:cytosol"/>
    <property type="evidence" value="ECO:0007669"/>
    <property type="project" value="TreeGrafter"/>
</dbReference>
<evidence type="ECO:0000256" key="4">
    <source>
        <dbReference type="ARBA" id="ARBA00022786"/>
    </source>
</evidence>
<dbReference type="AlphaFoldDB" id="A0A914YW42"/>
<dbReference type="FunFam" id="1.25.40.420:FF:000008">
    <property type="entry name" value="BTB/POZ domain-containing protein POB1"/>
    <property type="match status" value="1"/>
</dbReference>
<dbReference type="InterPro" id="IPR012983">
    <property type="entry name" value="PHR"/>
</dbReference>
<dbReference type="PANTHER" id="PTHR45774:SF3">
    <property type="entry name" value="BTB (POZ) DOMAIN-CONTAINING 2B-RELATED"/>
    <property type="match status" value="1"/>
</dbReference>
<dbReference type="SMART" id="SM00225">
    <property type="entry name" value="BTB"/>
    <property type="match status" value="1"/>
</dbReference>
<protein>
    <submittedName>
        <fullName evidence="7">BTB domain-containing protein</fullName>
    </submittedName>
</protein>
<evidence type="ECO:0000259" key="5">
    <source>
        <dbReference type="PROSITE" id="PS50097"/>
    </source>
</evidence>
<dbReference type="Pfam" id="PF00651">
    <property type="entry name" value="BTB"/>
    <property type="match status" value="1"/>
</dbReference>
<dbReference type="InterPro" id="IPR000210">
    <property type="entry name" value="BTB/POZ_dom"/>
</dbReference>
<keyword evidence="4" id="KW-0833">Ubl conjugation pathway</keyword>
<dbReference type="Gene3D" id="3.30.710.10">
    <property type="entry name" value="Potassium Channel Kv1.1, Chain A"/>
    <property type="match status" value="1"/>
</dbReference>
<evidence type="ECO:0000256" key="3">
    <source>
        <dbReference type="ARBA" id="ARBA00022490"/>
    </source>
</evidence>
<dbReference type="InterPro" id="IPR038648">
    <property type="entry name" value="PHR_sf"/>
</dbReference>
<proteinExistence type="predicted"/>
<feature type="domain" description="BTB" evidence="5">
    <location>
        <begin position="144"/>
        <end position="214"/>
    </location>
</feature>
<dbReference type="GO" id="GO:0022008">
    <property type="term" value="P:neurogenesis"/>
    <property type="evidence" value="ECO:0007669"/>
    <property type="project" value="TreeGrafter"/>
</dbReference>